<organism evidence="7 8">
    <name type="scientific">Tetraparma gracilis</name>
    <dbReference type="NCBI Taxonomy" id="2962635"/>
    <lineage>
        <taxon>Eukaryota</taxon>
        <taxon>Sar</taxon>
        <taxon>Stramenopiles</taxon>
        <taxon>Ochrophyta</taxon>
        <taxon>Bolidophyceae</taxon>
        <taxon>Parmales</taxon>
        <taxon>Triparmaceae</taxon>
        <taxon>Tetraparma</taxon>
    </lineage>
</organism>
<dbReference type="InterPro" id="IPR002804">
    <property type="entry name" value="Archease"/>
</dbReference>
<evidence type="ECO:0000256" key="4">
    <source>
        <dbReference type="ARBA" id="ARBA00022837"/>
    </source>
</evidence>
<evidence type="ECO:0000256" key="1">
    <source>
        <dbReference type="ARBA" id="ARBA00007963"/>
    </source>
</evidence>
<evidence type="ECO:0000313" key="8">
    <source>
        <dbReference type="Proteomes" id="UP001165060"/>
    </source>
</evidence>
<keyword evidence="4" id="KW-0106">Calcium</keyword>
<dbReference type="InterPro" id="IPR036820">
    <property type="entry name" value="Archease_dom_sf"/>
</dbReference>
<evidence type="ECO:0000256" key="5">
    <source>
        <dbReference type="SAM" id="MobiDB-lite"/>
    </source>
</evidence>
<evidence type="ECO:0000256" key="3">
    <source>
        <dbReference type="ARBA" id="ARBA00022723"/>
    </source>
</evidence>
<comment type="caution">
    <text evidence="7">The sequence shown here is derived from an EMBL/GenBank/DDBJ whole genome shotgun (WGS) entry which is preliminary data.</text>
</comment>
<dbReference type="Gene3D" id="3.55.10.10">
    <property type="entry name" value="Archease domain"/>
    <property type="match status" value="1"/>
</dbReference>
<feature type="region of interest" description="Disordered" evidence="5">
    <location>
        <begin position="12"/>
        <end position="84"/>
    </location>
</feature>
<keyword evidence="8" id="KW-1185">Reference proteome</keyword>
<dbReference type="InterPro" id="IPR023572">
    <property type="entry name" value="Archease_dom"/>
</dbReference>
<dbReference type="Pfam" id="PF01951">
    <property type="entry name" value="Archease"/>
    <property type="match status" value="1"/>
</dbReference>
<accession>A0ABQ6MCJ7</accession>
<keyword evidence="3" id="KW-0479">Metal-binding</keyword>
<dbReference type="PANTHER" id="PTHR12682:SF11">
    <property type="entry name" value="PROTEIN ARCHEASE"/>
    <property type="match status" value="1"/>
</dbReference>
<gene>
    <name evidence="7" type="ORF">TeGR_g200</name>
</gene>
<evidence type="ECO:0000256" key="2">
    <source>
        <dbReference type="ARBA" id="ARBA00022694"/>
    </source>
</evidence>
<reference evidence="7 8" key="1">
    <citation type="journal article" date="2023" name="Commun. Biol.">
        <title>Genome analysis of Parmales, the sister group of diatoms, reveals the evolutionary specialization of diatoms from phago-mixotrophs to photoautotrophs.</title>
        <authorList>
            <person name="Ban H."/>
            <person name="Sato S."/>
            <person name="Yoshikawa S."/>
            <person name="Yamada K."/>
            <person name="Nakamura Y."/>
            <person name="Ichinomiya M."/>
            <person name="Sato N."/>
            <person name="Blanc-Mathieu R."/>
            <person name="Endo H."/>
            <person name="Kuwata A."/>
            <person name="Ogata H."/>
        </authorList>
    </citation>
    <scope>NUCLEOTIDE SEQUENCE [LARGE SCALE GENOMIC DNA]</scope>
</reference>
<dbReference type="Proteomes" id="UP001165060">
    <property type="component" value="Unassembled WGS sequence"/>
</dbReference>
<feature type="compositionally biased region" description="Basic and acidic residues" evidence="5">
    <location>
        <begin position="64"/>
        <end position="84"/>
    </location>
</feature>
<feature type="domain" description="Archease" evidence="6">
    <location>
        <begin position="98"/>
        <end position="255"/>
    </location>
</feature>
<name>A0ABQ6MCJ7_9STRA</name>
<sequence>MELLYPQAAASRIARRLPASSPPPTAPSSAESQPPSSRAGLGLSSDAASNITDRSGRGVVTKDAMLELDRSHDGGKGGRDGESEAFRIKEDVVPGGQYEYLPHTADVQLHSWGSSLASALEHLALAMFGYMVDDLGGFEPAVAIPSEGGEGDAEVDGGGIVVTARDAHTLVFSFLDEWLVHFHLTQLVPRRVQVLELRTGEGGGGWGLTTRGRGEKLDLKRHKQGTEVKAITYSAMRVLRGGEKGEYEIFVIIDI</sequence>
<protein>
    <recommendedName>
        <fullName evidence="6">Archease domain-containing protein</fullName>
    </recommendedName>
</protein>
<proteinExistence type="inferred from homology"/>
<dbReference type="PANTHER" id="PTHR12682">
    <property type="entry name" value="ARCHEASE"/>
    <property type="match status" value="1"/>
</dbReference>
<feature type="compositionally biased region" description="Low complexity" evidence="5">
    <location>
        <begin position="27"/>
        <end position="39"/>
    </location>
</feature>
<dbReference type="SUPFAM" id="SSF69819">
    <property type="entry name" value="MTH1598-like"/>
    <property type="match status" value="1"/>
</dbReference>
<evidence type="ECO:0000259" key="6">
    <source>
        <dbReference type="Pfam" id="PF01951"/>
    </source>
</evidence>
<evidence type="ECO:0000313" key="7">
    <source>
        <dbReference type="EMBL" id="GMI23843.1"/>
    </source>
</evidence>
<comment type="similarity">
    <text evidence="1">Belongs to the archease family.</text>
</comment>
<keyword evidence="2" id="KW-0819">tRNA processing</keyword>
<dbReference type="EMBL" id="BRYB01000140">
    <property type="protein sequence ID" value="GMI23843.1"/>
    <property type="molecule type" value="Genomic_DNA"/>
</dbReference>